<dbReference type="EMBL" id="JAVAMP010000004">
    <property type="protein sequence ID" value="MDP5274805.1"/>
    <property type="molecule type" value="Genomic_DNA"/>
</dbReference>
<evidence type="ECO:0000313" key="2">
    <source>
        <dbReference type="EMBL" id="MDP5274805.1"/>
    </source>
</evidence>
<feature type="transmembrane region" description="Helical" evidence="1">
    <location>
        <begin position="24"/>
        <end position="49"/>
    </location>
</feature>
<gene>
    <name evidence="2" type="ORF">Q5Y73_11855</name>
</gene>
<dbReference type="RefSeq" id="WP_305992109.1">
    <property type="nucleotide sequence ID" value="NZ_JAVAMP010000004.1"/>
</dbReference>
<dbReference type="Proteomes" id="UP001231941">
    <property type="component" value="Unassembled WGS sequence"/>
</dbReference>
<evidence type="ECO:0000313" key="3">
    <source>
        <dbReference type="Proteomes" id="UP001231941"/>
    </source>
</evidence>
<reference evidence="2 3" key="1">
    <citation type="submission" date="2023-08" db="EMBL/GenBank/DDBJ databases">
        <authorList>
            <person name="Park J.-S."/>
        </authorList>
    </citation>
    <scope>NUCLEOTIDE SEQUENCE [LARGE SCALE GENOMIC DNA]</scope>
    <source>
        <strain evidence="2 3">2205SS18-9</strain>
    </source>
</reference>
<feature type="transmembrane region" description="Helical" evidence="1">
    <location>
        <begin position="70"/>
        <end position="96"/>
    </location>
</feature>
<feature type="transmembrane region" description="Helical" evidence="1">
    <location>
        <begin position="146"/>
        <end position="169"/>
    </location>
</feature>
<comment type="caution">
    <text evidence="2">The sequence shown here is derived from an EMBL/GenBank/DDBJ whole genome shotgun (WGS) entry which is preliminary data.</text>
</comment>
<dbReference type="Pfam" id="PF04854">
    <property type="entry name" value="DUF624"/>
    <property type="match status" value="1"/>
</dbReference>
<name>A0ABT9IZR4_9BACL</name>
<keyword evidence="1" id="KW-0812">Transmembrane</keyword>
<proteinExistence type="predicted"/>
<keyword evidence="1" id="KW-0472">Membrane</keyword>
<dbReference type="InterPro" id="IPR006938">
    <property type="entry name" value="DUF624"/>
</dbReference>
<keyword evidence="1" id="KW-1133">Transmembrane helix</keyword>
<evidence type="ECO:0000256" key="1">
    <source>
        <dbReference type="SAM" id="Phobius"/>
    </source>
</evidence>
<feature type="transmembrane region" description="Helical" evidence="1">
    <location>
        <begin position="175"/>
        <end position="193"/>
    </location>
</feature>
<accession>A0ABT9IZR4</accession>
<protein>
    <submittedName>
        <fullName evidence="2">DUF624 domain-containing protein</fullName>
    </submittedName>
</protein>
<feature type="transmembrane region" description="Helical" evidence="1">
    <location>
        <begin position="108"/>
        <end position="134"/>
    </location>
</feature>
<keyword evidence="3" id="KW-1185">Reference proteome</keyword>
<sequence>MEGTFMGKLYTGLDWFVKLTYLQLLYAGFIILGLFFGGLFPATAALMATVRQWIRGRTDLPLFSTYRQYFRAYFVQANIIGYIICFVSTSLVLYVYWFMQIGGVWANILIYVTFLLLLFMVVITAYWIPVLVHFELKGFKVLKQAFWIAVIRPFHTIGLVVLVIVLFLWTRFMPGLLPILNVSLLAFGWMWITHHAFEKFDVKADS</sequence>
<organism evidence="2 3">
    <name type="scientific">Chengkuizengella axinellae</name>
    <dbReference type="NCBI Taxonomy" id="3064388"/>
    <lineage>
        <taxon>Bacteria</taxon>
        <taxon>Bacillati</taxon>
        <taxon>Bacillota</taxon>
        <taxon>Bacilli</taxon>
        <taxon>Bacillales</taxon>
        <taxon>Paenibacillaceae</taxon>
        <taxon>Chengkuizengella</taxon>
    </lineage>
</organism>